<accession>A0A8S9IRH8</accession>
<feature type="region of interest" description="Disordered" evidence="1">
    <location>
        <begin position="1"/>
        <end position="69"/>
    </location>
</feature>
<feature type="compositionally biased region" description="Polar residues" evidence="1">
    <location>
        <begin position="34"/>
        <end position="43"/>
    </location>
</feature>
<gene>
    <name evidence="2" type="ORF">F2Q70_00001551</name>
</gene>
<feature type="compositionally biased region" description="Polar residues" evidence="1">
    <location>
        <begin position="1"/>
        <end position="21"/>
    </location>
</feature>
<evidence type="ECO:0000313" key="2">
    <source>
        <dbReference type="EMBL" id="KAF2572042.1"/>
    </source>
</evidence>
<name>A0A8S9IRH8_BRACR</name>
<sequence length="206" mass="22564">MVNNVEGTRQVGSIMSHTPSPRNLRERMDFPTDIASSGGTSHPNSRERRSALARISEPDLRDHISPRPVSSLDLGRLQEVEIQYDGAEKSQYLSPVIAVNSGLPLQIPATLRLSDNDKAGPSQMHASLPPSALAKAASKRRVAKQAPNKRVARSPLQGQYISELFKTRWVGFSAPLLLLFLSNYELELSRFGKHPDNSSITGAVSQ</sequence>
<comment type="caution">
    <text evidence="2">The sequence shown here is derived from an EMBL/GenBank/DDBJ whole genome shotgun (WGS) entry which is preliminary data.</text>
</comment>
<feature type="region of interest" description="Disordered" evidence="1">
    <location>
        <begin position="117"/>
        <end position="137"/>
    </location>
</feature>
<proteinExistence type="predicted"/>
<dbReference type="EMBL" id="QGKY02001015">
    <property type="protein sequence ID" value="KAF2572042.1"/>
    <property type="molecule type" value="Genomic_DNA"/>
</dbReference>
<protein>
    <submittedName>
        <fullName evidence="2">Uncharacterized protein</fullName>
    </submittedName>
</protein>
<evidence type="ECO:0000256" key="1">
    <source>
        <dbReference type="SAM" id="MobiDB-lite"/>
    </source>
</evidence>
<feature type="compositionally biased region" description="Basic and acidic residues" evidence="1">
    <location>
        <begin position="44"/>
        <end position="65"/>
    </location>
</feature>
<feature type="compositionally biased region" description="Low complexity" evidence="1">
    <location>
        <begin position="126"/>
        <end position="136"/>
    </location>
</feature>
<organism evidence="2">
    <name type="scientific">Brassica cretica</name>
    <name type="common">Mustard</name>
    <dbReference type="NCBI Taxonomy" id="69181"/>
    <lineage>
        <taxon>Eukaryota</taxon>
        <taxon>Viridiplantae</taxon>
        <taxon>Streptophyta</taxon>
        <taxon>Embryophyta</taxon>
        <taxon>Tracheophyta</taxon>
        <taxon>Spermatophyta</taxon>
        <taxon>Magnoliopsida</taxon>
        <taxon>eudicotyledons</taxon>
        <taxon>Gunneridae</taxon>
        <taxon>Pentapetalae</taxon>
        <taxon>rosids</taxon>
        <taxon>malvids</taxon>
        <taxon>Brassicales</taxon>
        <taxon>Brassicaceae</taxon>
        <taxon>Brassiceae</taxon>
        <taxon>Brassica</taxon>
    </lineage>
</organism>
<reference evidence="2" key="1">
    <citation type="submission" date="2019-12" db="EMBL/GenBank/DDBJ databases">
        <title>Genome sequencing and annotation of Brassica cretica.</title>
        <authorList>
            <person name="Studholme D.J."/>
            <person name="Sarris P.F."/>
        </authorList>
    </citation>
    <scope>NUCLEOTIDE SEQUENCE</scope>
    <source>
        <strain evidence="2">PFS-102/07</strain>
        <tissue evidence="2">Leaf</tissue>
    </source>
</reference>
<dbReference type="AlphaFoldDB" id="A0A8S9IRH8"/>